<protein>
    <submittedName>
        <fullName evidence="1">Rod-binding protein</fullName>
    </submittedName>
</protein>
<dbReference type="EMBL" id="JAENHL010000008">
    <property type="protein sequence ID" value="MBK1869621.1"/>
    <property type="molecule type" value="Genomic_DNA"/>
</dbReference>
<evidence type="ECO:0000313" key="2">
    <source>
        <dbReference type="Proteomes" id="UP000616151"/>
    </source>
</evidence>
<name>A0ACC5RAC1_9HYPH</name>
<keyword evidence="2" id="KW-1185">Reference proteome</keyword>
<organism evidence="1 2">
    <name type="scientific">Taklimakanibacter albus</name>
    <dbReference type="NCBI Taxonomy" id="2800327"/>
    <lineage>
        <taxon>Bacteria</taxon>
        <taxon>Pseudomonadati</taxon>
        <taxon>Pseudomonadota</taxon>
        <taxon>Alphaproteobacteria</taxon>
        <taxon>Hyphomicrobiales</taxon>
        <taxon>Aestuariivirgaceae</taxon>
        <taxon>Taklimakanibacter</taxon>
    </lineage>
</organism>
<evidence type="ECO:0000313" key="1">
    <source>
        <dbReference type="EMBL" id="MBK1869621.1"/>
    </source>
</evidence>
<reference evidence="1" key="1">
    <citation type="submission" date="2021-01" db="EMBL/GenBank/DDBJ databases">
        <authorList>
            <person name="Sun Q."/>
        </authorList>
    </citation>
    <scope>NUCLEOTIDE SEQUENCE</scope>
    <source>
        <strain evidence="1">YIM B02566</strain>
    </source>
</reference>
<proteinExistence type="predicted"/>
<comment type="caution">
    <text evidence="1">The sequence shown here is derived from an EMBL/GenBank/DDBJ whole genome shotgun (WGS) entry which is preliminary data.</text>
</comment>
<dbReference type="Proteomes" id="UP000616151">
    <property type="component" value="Unassembled WGS sequence"/>
</dbReference>
<gene>
    <name evidence="1" type="ORF">JHL16_24890</name>
</gene>
<sequence>MAIKPPSDIVLDVVRAADPVRRQAAADKLTGQPGTEATRHEFASFVGDVRPVPQSGACGPRQDAGDVPDAYRNFEAFFIQSFVENMLPKGSEANYGSGTAGDVWRSQLAEKIGTEIAESGGIGVADRLLANEARKAAGPEEGPEAGFSLSESISRAAPFGGWASYLPFLDGQLVKAETVWPGEPAETEKLRDEG</sequence>
<accession>A0ACC5RAC1</accession>